<comment type="caution">
    <text evidence="1">The sequence shown here is derived from an EMBL/GenBank/DDBJ whole genome shotgun (WGS) entry which is preliminary data.</text>
</comment>
<name>A0A846MK68_9BACL</name>
<gene>
    <name evidence="1" type="ORF">BDD39_002535</name>
</gene>
<dbReference type="Proteomes" id="UP000532769">
    <property type="component" value="Unassembled WGS sequence"/>
</dbReference>
<protein>
    <submittedName>
        <fullName evidence="1">Peptidase E</fullName>
    </submittedName>
</protein>
<proteinExistence type="predicted"/>
<accession>A0A846MK68</accession>
<dbReference type="EMBL" id="JAASRS010000001">
    <property type="protein sequence ID" value="NIK16025.1"/>
    <property type="molecule type" value="Genomic_DNA"/>
</dbReference>
<dbReference type="RefSeq" id="WP_166911241.1">
    <property type="nucleotide sequence ID" value="NZ_JAASRS010000001.1"/>
</dbReference>
<dbReference type="InterPro" id="IPR029062">
    <property type="entry name" value="Class_I_gatase-like"/>
</dbReference>
<reference evidence="1 2" key="1">
    <citation type="submission" date="2020-03" db="EMBL/GenBank/DDBJ databases">
        <title>Genomic Encyclopedia of Archaeal and Bacterial Type Strains, Phase II (KMG-II): from individual species to whole genera.</title>
        <authorList>
            <person name="Goeker M."/>
        </authorList>
    </citation>
    <scope>NUCLEOTIDE SEQUENCE [LARGE SCALE GENOMIC DNA]</scope>
    <source>
        <strain evidence="1 2">DSM 4749</strain>
    </source>
</reference>
<evidence type="ECO:0000313" key="1">
    <source>
        <dbReference type="EMBL" id="NIK16025.1"/>
    </source>
</evidence>
<keyword evidence="2" id="KW-1185">Reference proteome</keyword>
<sequence>MAKLLLMSAGFYSERMKTAFIRLCDQNFDKMKTAIITTAAEQKSNNRFARKAKEDFQSMGIQPVDFIDVEAMVIDGEEKRKI</sequence>
<dbReference type="AlphaFoldDB" id="A0A846MK68"/>
<organism evidence="1 2">
    <name type="scientific">Saccharococcus thermophilus</name>
    <dbReference type="NCBI Taxonomy" id="29396"/>
    <lineage>
        <taxon>Bacteria</taxon>
        <taxon>Bacillati</taxon>
        <taxon>Bacillota</taxon>
        <taxon>Bacilli</taxon>
        <taxon>Bacillales</taxon>
        <taxon>Anoxybacillaceae</taxon>
        <taxon>Saccharococcus</taxon>
    </lineage>
</organism>
<evidence type="ECO:0000313" key="2">
    <source>
        <dbReference type="Proteomes" id="UP000532769"/>
    </source>
</evidence>
<dbReference type="Gene3D" id="3.40.50.880">
    <property type="match status" value="1"/>
</dbReference>